<evidence type="ECO:0000256" key="1">
    <source>
        <dbReference type="SAM" id="MobiDB-lite"/>
    </source>
</evidence>
<evidence type="ECO:0000313" key="4">
    <source>
        <dbReference type="Proteomes" id="UP000831607"/>
    </source>
</evidence>
<gene>
    <name evidence="3" type="ORF">DHf2319_13165</name>
</gene>
<reference evidence="3 4" key="1">
    <citation type="submission" date="2020-11" db="EMBL/GenBank/DDBJ databases">
        <title>Algicoccus daihaiensis sp.nov., isolated from Daihai Lake in Inner Mongolia.</title>
        <authorList>
            <person name="Kai J."/>
        </authorList>
    </citation>
    <scope>NUCLEOTIDE SEQUENCE [LARGE SCALE GENOMIC DNA]</scope>
    <source>
        <strain evidence="4">f23</strain>
    </source>
</reference>
<dbReference type="PANTHER" id="PTHR36698:SF3">
    <property type="entry name" value="ABC-TYPE TRANSPORT AUXILIARY LIPOPROTEIN COMPONENT DOMAIN-CONTAINING PROTEIN"/>
    <property type="match status" value="1"/>
</dbReference>
<feature type="region of interest" description="Disordered" evidence="1">
    <location>
        <begin position="297"/>
        <end position="316"/>
    </location>
</feature>
<dbReference type="EMBL" id="CP063982">
    <property type="protein sequence ID" value="UOD50356.1"/>
    <property type="molecule type" value="Genomic_DNA"/>
</dbReference>
<keyword evidence="4" id="KW-1185">Reference proteome</keyword>
<feature type="domain" description="Mce/MlaD" evidence="2">
    <location>
        <begin position="46"/>
        <end position="112"/>
    </location>
</feature>
<sequence length="316" mass="33923">MENRSHALLAGLFVLLLVIAAAVAAVWLGRKDVTYQPYVLISKYPVAGLSIQSQVRYQGMAVGQVQGLSIDPVEPGTIRVEIGVIPETPITRGTWAEIATQGVTGISNIDLRDDGEQPERVSSSAADPYEIPVRPGFFQKLQSAGVGMLEDGEDVLDDLRKFVTEENAQRFAVLLENAEKLSDNLNQSVVKIKPTLDALPAVISKLDQTLAKFDQFGSDISSLSQSAQKTIDYLNSPGGPLTLATQSLAQLQRSAAQLQSSTLPEINRMIDDISSAARSFSGAARLFEQSPDSVLFGPPVVRPGPGEPGFSGFNQE</sequence>
<organism evidence="3 4">
    <name type="scientific">Orrella daihaiensis</name>
    <dbReference type="NCBI Taxonomy" id="2782176"/>
    <lineage>
        <taxon>Bacteria</taxon>
        <taxon>Pseudomonadati</taxon>
        <taxon>Pseudomonadota</taxon>
        <taxon>Betaproteobacteria</taxon>
        <taxon>Burkholderiales</taxon>
        <taxon>Alcaligenaceae</taxon>
        <taxon>Orrella</taxon>
    </lineage>
</organism>
<accession>A0ABY4AJ86</accession>
<evidence type="ECO:0000259" key="2">
    <source>
        <dbReference type="Pfam" id="PF02470"/>
    </source>
</evidence>
<dbReference type="Pfam" id="PF02470">
    <property type="entry name" value="MlaD"/>
    <property type="match status" value="1"/>
</dbReference>
<evidence type="ECO:0000313" key="3">
    <source>
        <dbReference type="EMBL" id="UOD50356.1"/>
    </source>
</evidence>
<protein>
    <submittedName>
        <fullName evidence="3">MCE family protein</fullName>
    </submittedName>
</protein>
<dbReference type="Proteomes" id="UP000831607">
    <property type="component" value="Chromosome"/>
</dbReference>
<dbReference type="PANTHER" id="PTHR36698">
    <property type="entry name" value="BLL5892 PROTEIN"/>
    <property type="match status" value="1"/>
</dbReference>
<name>A0ABY4AJ86_9BURK</name>
<dbReference type="InterPro" id="IPR003399">
    <property type="entry name" value="Mce/MlaD"/>
</dbReference>
<dbReference type="RefSeq" id="WP_243478760.1">
    <property type="nucleotide sequence ID" value="NZ_CP063982.1"/>
</dbReference>
<proteinExistence type="predicted"/>